<dbReference type="AlphaFoldDB" id="A0AAV9Z779"/>
<organism evidence="2 3">
    <name type="scientific">Favolaschia claudopus</name>
    <dbReference type="NCBI Taxonomy" id="2862362"/>
    <lineage>
        <taxon>Eukaryota</taxon>
        <taxon>Fungi</taxon>
        <taxon>Dikarya</taxon>
        <taxon>Basidiomycota</taxon>
        <taxon>Agaricomycotina</taxon>
        <taxon>Agaricomycetes</taxon>
        <taxon>Agaricomycetidae</taxon>
        <taxon>Agaricales</taxon>
        <taxon>Marasmiineae</taxon>
        <taxon>Mycenaceae</taxon>
        <taxon>Favolaschia</taxon>
    </lineage>
</organism>
<proteinExistence type="predicted"/>
<sequence>MASSDEHQSKIIVDGHHCERLWVNSEDDFLTGPQRVEMPAGSRHDVLAPHNDLETTLAGLRTRLRNLHTTDNAMEGMASTMHDIFTAIRTDKIQHFEHANASSDHQDASGVNDDASSAAVDDHASDAGDADEEGSENGDKPANAAAASEYASAASQYAADMAEIDAAELAWTRLMATLRKLDNLKGRTDGMIRDEMYVVLHELEAMQGTFL</sequence>
<keyword evidence="3" id="KW-1185">Reference proteome</keyword>
<dbReference type="EMBL" id="JAWWNJ010000191">
    <property type="protein sequence ID" value="KAK6972217.1"/>
    <property type="molecule type" value="Genomic_DNA"/>
</dbReference>
<evidence type="ECO:0000256" key="1">
    <source>
        <dbReference type="SAM" id="MobiDB-lite"/>
    </source>
</evidence>
<accession>A0AAV9Z779</accession>
<reference evidence="2 3" key="1">
    <citation type="journal article" date="2024" name="J Genomics">
        <title>Draft genome sequencing and assembly of Favolaschia claudopus CIRM-BRFM 2984 isolated from oak limbs.</title>
        <authorList>
            <person name="Navarro D."/>
            <person name="Drula E."/>
            <person name="Chaduli D."/>
            <person name="Cazenave R."/>
            <person name="Ahrendt S."/>
            <person name="Wang J."/>
            <person name="Lipzen A."/>
            <person name="Daum C."/>
            <person name="Barry K."/>
            <person name="Grigoriev I.V."/>
            <person name="Favel A."/>
            <person name="Rosso M.N."/>
            <person name="Martin F."/>
        </authorList>
    </citation>
    <scope>NUCLEOTIDE SEQUENCE [LARGE SCALE GENOMIC DNA]</scope>
    <source>
        <strain evidence="2 3">CIRM-BRFM 2984</strain>
    </source>
</reference>
<protein>
    <submittedName>
        <fullName evidence="2">Uncharacterized protein</fullName>
    </submittedName>
</protein>
<gene>
    <name evidence="2" type="ORF">R3P38DRAFT_3240326</name>
</gene>
<feature type="region of interest" description="Disordered" evidence="1">
    <location>
        <begin position="100"/>
        <end position="147"/>
    </location>
</feature>
<name>A0AAV9Z779_9AGAR</name>
<evidence type="ECO:0000313" key="3">
    <source>
        <dbReference type="Proteomes" id="UP001362999"/>
    </source>
</evidence>
<comment type="caution">
    <text evidence="2">The sequence shown here is derived from an EMBL/GenBank/DDBJ whole genome shotgun (WGS) entry which is preliminary data.</text>
</comment>
<evidence type="ECO:0000313" key="2">
    <source>
        <dbReference type="EMBL" id="KAK6972217.1"/>
    </source>
</evidence>
<dbReference type="Proteomes" id="UP001362999">
    <property type="component" value="Unassembled WGS sequence"/>
</dbReference>
<feature type="compositionally biased region" description="Low complexity" evidence="1">
    <location>
        <begin position="108"/>
        <end position="119"/>
    </location>
</feature>